<dbReference type="Proteomes" id="UP000198769">
    <property type="component" value="Unassembled WGS sequence"/>
</dbReference>
<dbReference type="EMBL" id="FOVD01000005">
    <property type="protein sequence ID" value="SFN56401.1"/>
    <property type="molecule type" value="Genomic_DNA"/>
</dbReference>
<accession>A0A1I5A1P2</accession>
<dbReference type="AlphaFoldDB" id="A0A1I5A1P2"/>
<protein>
    <submittedName>
        <fullName evidence="1">Uncharacterized protein</fullName>
    </submittedName>
</protein>
<organism evidence="1 2">
    <name type="scientific">Chryseobacterium oleae</name>
    <dbReference type="NCBI Taxonomy" id="491207"/>
    <lineage>
        <taxon>Bacteria</taxon>
        <taxon>Pseudomonadati</taxon>
        <taxon>Bacteroidota</taxon>
        <taxon>Flavobacteriia</taxon>
        <taxon>Flavobacteriales</taxon>
        <taxon>Weeksellaceae</taxon>
        <taxon>Chryseobacterium group</taxon>
        <taxon>Chryseobacterium</taxon>
    </lineage>
</organism>
<gene>
    <name evidence="1" type="ORF">SAMN05421594_3258</name>
</gene>
<reference evidence="2" key="1">
    <citation type="submission" date="2016-10" db="EMBL/GenBank/DDBJ databases">
        <authorList>
            <person name="Varghese N."/>
            <person name="Submissions S."/>
        </authorList>
    </citation>
    <scope>NUCLEOTIDE SEQUENCE [LARGE SCALE GENOMIC DNA]</scope>
    <source>
        <strain evidence="2">DSM 25575</strain>
    </source>
</reference>
<proteinExistence type="predicted"/>
<keyword evidence="2" id="KW-1185">Reference proteome</keyword>
<evidence type="ECO:0000313" key="1">
    <source>
        <dbReference type="EMBL" id="SFN56401.1"/>
    </source>
</evidence>
<sequence>MVNKMIQLEELDKTKILEFLKLQMSKKKFVVTPISILKKCGFPVSEHHFLLENKTLILKLKYILEELNEDGILIQRESKQDFKGVREIGYDFIT</sequence>
<evidence type="ECO:0000313" key="2">
    <source>
        <dbReference type="Proteomes" id="UP000198769"/>
    </source>
</evidence>
<name>A0A1I5A1P2_CHROL</name>